<dbReference type="Gene3D" id="1.10.10.1800">
    <property type="entry name" value="tRNA uridine 5-carboxymethylaminomethyl modification enzyme MnmG/GidA"/>
    <property type="match status" value="1"/>
</dbReference>
<dbReference type="PROSITE" id="PS01281">
    <property type="entry name" value="GIDA_2"/>
    <property type="match status" value="1"/>
</dbReference>
<dbReference type="FunFam" id="1.10.150.570:FF:000001">
    <property type="entry name" value="tRNA uridine 5-carboxymethylaminomethyl modification enzyme MnmG"/>
    <property type="match status" value="1"/>
</dbReference>
<evidence type="ECO:0000256" key="11">
    <source>
        <dbReference type="ARBA" id="ARBA00031800"/>
    </source>
</evidence>
<evidence type="ECO:0000313" key="17">
    <source>
        <dbReference type="Proteomes" id="UP000050502"/>
    </source>
</evidence>
<dbReference type="RefSeq" id="WP_054493829.1">
    <property type="nucleotide sequence ID" value="NZ_BBZA01000225.1"/>
</dbReference>
<comment type="similarity">
    <text evidence="3 12">Belongs to the MnmG family.</text>
</comment>
<keyword evidence="5 12" id="KW-0963">Cytoplasm</keyword>
<dbReference type="InterPro" id="IPR044920">
    <property type="entry name" value="MnmG_C_subdom_sf"/>
</dbReference>
<comment type="caution">
    <text evidence="12">Lacks conserved residue(s) required for the propagation of feature annotation.</text>
</comment>
<keyword evidence="6 12" id="KW-0285">Flavoprotein</keyword>
<dbReference type="HAMAP" id="MF_00129">
    <property type="entry name" value="MnmG_GidA"/>
    <property type="match status" value="1"/>
</dbReference>
<dbReference type="InterPro" id="IPR004416">
    <property type="entry name" value="MnmG"/>
</dbReference>
<evidence type="ECO:0000256" key="9">
    <source>
        <dbReference type="ARBA" id="ARBA00023027"/>
    </source>
</evidence>
<evidence type="ECO:0000256" key="12">
    <source>
        <dbReference type="HAMAP-Rule" id="MF_00129"/>
    </source>
</evidence>
<proteinExistence type="inferred from homology"/>
<evidence type="ECO:0000256" key="2">
    <source>
        <dbReference type="ARBA" id="ARBA00003717"/>
    </source>
</evidence>
<evidence type="ECO:0000256" key="8">
    <source>
        <dbReference type="ARBA" id="ARBA00022827"/>
    </source>
</evidence>
<dbReference type="FunFam" id="3.50.50.60:FF:000002">
    <property type="entry name" value="tRNA uridine 5-carboxymethylaminomethyl modification enzyme MnmG"/>
    <property type="match status" value="1"/>
</dbReference>
<evidence type="ECO:0000256" key="4">
    <source>
        <dbReference type="ARBA" id="ARBA00020461"/>
    </source>
</evidence>
<dbReference type="SUPFAM" id="SSF51905">
    <property type="entry name" value="FAD/NAD(P)-binding domain"/>
    <property type="match status" value="1"/>
</dbReference>
<dbReference type="Gene3D" id="3.50.50.60">
    <property type="entry name" value="FAD/NAD(P)-binding domain"/>
    <property type="match status" value="2"/>
</dbReference>
<dbReference type="Proteomes" id="UP000037784">
    <property type="component" value="Unassembled WGS sequence"/>
</dbReference>
<dbReference type="PROSITE" id="PS01280">
    <property type="entry name" value="GIDA_1"/>
    <property type="match status" value="1"/>
</dbReference>
<dbReference type="PANTHER" id="PTHR11806">
    <property type="entry name" value="GLUCOSE INHIBITED DIVISION PROTEIN A"/>
    <property type="match status" value="1"/>
</dbReference>
<comment type="subunit">
    <text evidence="10 12">Homodimer. Heterotetramer of two MnmE and two MnmG subunits.</text>
</comment>
<comment type="caution">
    <text evidence="14">The sequence shown here is derived from an EMBL/GenBank/DDBJ whole genome shotgun (WGS) entry which is preliminary data.</text>
</comment>
<organism evidence="14 16">
    <name type="scientific">Ardenticatena maritima</name>
    <dbReference type="NCBI Taxonomy" id="872965"/>
    <lineage>
        <taxon>Bacteria</taxon>
        <taxon>Bacillati</taxon>
        <taxon>Chloroflexota</taxon>
        <taxon>Ardenticatenia</taxon>
        <taxon>Ardenticatenales</taxon>
        <taxon>Ardenticatenaceae</taxon>
        <taxon>Ardenticatena</taxon>
    </lineage>
</organism>
<dbReference type="PATRIC" id="fig|872965.6.peg.2440"/>
<name>A0A0M8KAI5_9CHLR</name>
<evidence type="ECO:0000256" key="1">
    <source>
        <dbReference type="ARBA" id="ARBA00001974"/>
    </source>
</evidence>
<dbReference type="PANTHER" id="PTHR11806:SF0">
    <property type="entry name" value="PROTEIN MTO1 HOMOLOG, MITOCHONDRIAL"/>
    <property type="match status" value="1"/>
</dbReference>
<dbReference type="InterPro" id="IPR020595">
    <property type="entry name" value="MnmG-rel_CS"/>
</dbReference>
<evidence type="ECO:0000256" key="3">
    <source>
        <dbReference type="ARBA" id="ARBA00007653"/>
    </source>
</evidence>
<evidence type="ECO:0000313" key="14">
    <source>
        <dbReference type="EMBL" id="GAP64082.1"/>
    </source>
</evidence>
<dbReference type="OrthoDB" id="9815560at2"/>
<comment type="subcellular location">
    <subcellularLocation>
        <location evidence="12">Cytoplasm</location>
    </subcellularLocation>
</comment>
<dbReference type="InterPro" id="IPR049312">
    <property type="entry name" value="GIDA_C_N"/>
</dbReference>
<dbReference type="Pfam" id="PF21680">
    <property type="entry name" value="GIDA_C_1st"/>
    <property type="match status" value="1"/>
</dbReference>
<dbReference type="EMBL" id="LGKN01000009">
    <property type="protein sequence ID" value="KPL86412.1"/>
    <property type="molecule type" value="Genomic_DNA"/>
</dbReference>
<dbReference type="GO" id="GO:0005829">
    <property type="term" value="C:cytosol"/>
    <property type="evidence" value="ECO:0007669"/>
    <property type="project" value="TreeGrafter"/>
</dbReference>
<keyword evidence="8 12" id="KW-0274">FAD</keyword>
<reference evidence="15 17" key="2">
    <citation type="submission" date="2015-07" db="EMBL/GenBank/DDBJ databases">
        <title>Whole genome sequence of Ardenticatena maritima DSM 23922.</title>
        <authorList>
            <person name="Hemp J."/>
            <person name="Ward L.M."/>
            <person name="Pace L.A."/>
            <person name="Fischer W.W."/>
        </authorList>
    </citation>
    <scope>NUCLEOTIDE SEQUENCE [LARGE SCALE GENOMIC DNA]</scope>
    <source>
        <strain evidence="15 17">110S</strain>
    </source>
</reference>
<evidence type="ECO:0000256" key="10">
    <source>
        <dbReference type="ARBA" id="ARBA00025948"/>
    </source>
</evidence>
<feature type="domain" description="tRNA uridine 5-carboxymethylaminomethyl modification enzyme C-terminal subdomain" evidence="13">
    <location>
        <begin position="569"/>
        <end position="640"/>
    </location>
</feature>
<dbReference type="GO" id="GO:0050660">
    <property type="term" value="F:flavin adenine dinucleotide binding"/>
    <property type="evidence" value="ECO:0007669"/>
    <property type="project" value="UniProtKB-UniRule"/>
</dbReference>
<gene>
    <name evidence="12 14" type="primary">gidA</name>
    <name evidence="12" type="synonym">mnmG</name>
    <name evidence="14" type="ORF">ARMA_2505</name>
    <name evidence="15" type="ORF">SE16_13995</name>
</gene>
<evidence type="ECO:0000313" key="16">
    <source>
        <dbReference type="Proteomes" id="UP000037784"/>
    </source>
</evidence>
<dbReference type="EMBL" id="BBZA01000225">
    <property type="protein sequence ID" value="GAP64082.1"/>
    <property type="molecule type" value="Genomic_DNA"/>
</dbReference>
<comment type="cofactor">
    <cofactor evidence="1 12">
        <name>FAD</name>
        <dbReference type="ChEBI" id="CHEBI:57692"/>
    </cofactor>
</comment>
<sequence>MYYDVIVIGGGHAGCEAALAAARMGMKTLLLTMNLDQIAYMACNPSIGGPAKGHLVREIDALGGEMARAIDRSAIQIRMLNESKGPAVQALRAQADKRLYSWLMKMEMERVPNLHLRQDRVDDLIVEGGRIKGVKVSLGRVYEAGAVVATTGTFLHGRLITGDVIRSGGRAGEGAAHSLSDAYRRLGFQLGRLKTGTPPRVDARTIDFSKTKVQPGSTRPLYFSFSYPDAGIFPPENIITRLGPPNPVYPIPPEAEEAMRWRPQLPCYLVYTNPEFHEIVRANLDRAPMFTGVIEGVGPRYCPSIEDKIVRFAEKEAHGLFLEPEGWLTGEVYIQGCNTSLPEDVQWAMVRTIPALRHAELMRIGYAVEYDYVPPMQLKASLETKLVDGLFHAGQLNGTTGYEEAAAQGLIAGINAALYVQGKPPLILGRDEAYIGVLIDDLVTSEITEPYRQMTGRAEFRLLLRQDNADLRLTHHGYRVGLVSRERYEAVEAKRNRVAEELARLERTFLKPRDVNDILVAHGFEPIDDGVQALQFLRRPEATYDLIAKLTPPPQPLTEDEAEQVQIQAKYAGYIEKQLAEVERMRRLEDRIIPDDIDYFSLHGLRKEAREKLDRFRPRTVGQAARIYGVNPADISVLLVHLERMGKASAYEE</sequence>
<reference evidence="14 16" key="1">
    <citation type="journal article" date="2015" name="Genome Announc.">
        <title>Draft Genome Sequence of a Heterotrophic Facultative Anaerobic Thermophilic Bacterium, Ardenticatena maritima Strain 110ST.</title>
        <authorList>
            <person name="Kawaichi S."/>
            <person name="Yoshida T."/>
            <person name="Sako Y."/>
            <person name="Nakamura R."/>
        </authorList>
    </citation>
    <scope>NUCLEOTIDE SEQUENCE [LARGE SCALE GENOMIC DNA]</scope>
    <source>
        <strain evidence="14 16">110S</strain>
    </source>
</reference>
<dbReference type="AlphaFoldDB" id="A0A0M8KAI5"/>
<evidence type="ECO:0000313" key="15">
    <source>
        <dbReference type="EMBL" id="KPL86412.1"/>
    </source>
</evidence>
<evidence type="ECO:0000256" key="7">
    <source>
        <dbReference type="ARBA" id="ARBA00022694"/>
    </source>
</evidence>
<dbReference type="FunFam" id="1.10.10.1800:FF:000001">
    <property type="entry name" value="tRNA uridine 5-carboxymethylaminomethyl modification enzyme MnmG"/>
    <property type="match status" value="1"/>
</dbReference>
<dbReference type="STRING" id="872965.SE16_13995"/>
<dbReference type="InterPro" id="IPR036188">
    <property type="entry name" value="FAD/NAD-bd_sf"/>
</dbReference>
<reference evidence="16" key="3">
    <citation type="submission" date="2015-08" db="EMBL/GenBank/DDBJ databases">
        <title>Draft Genome Sequence of a Heterotrophic Facultative Anaerobic Bacterium Ardenticatena maritima Strain 110S.</title>
        <authorList>
            <person name="Kawaichi S."/>
            <person name="Yoshida T."/>
            <person name="Sako Y."/>
            <person name="Nakamura R."/>
        </authorList>
    </citation>
    <scope>NUCLEOTIDE SEQUENCE [LARGE SCALE GENOMIC DNA]</scope>
    <source>
        <strain evidence="16">110S</strain>
    </source>
</reference>
<dbReference type="Gene3D" id="1.10.150.570">
    <property type="entry name" value="GidA associated domain, C-terminal subdomain"/>
    <property type="match status" value="1"/>
</dbReference>
<dbReference type="InterPro" id="IPR026904">
    <property type="entry name" value="MnmG_C"/>
</dbReference>
<feature type="binding site" evidence="12">
    <location>
        <begin position="9"/>
        <end position="14"/>
    </location>
    <ligand>
        <name>FAD</name>
        <dbReference type="ChEBI" id="CHEBI:57692"/>
    </ligand>
</feature>
<evidence type="ECO:0000256" key="5">
    <source>
        <dbReference type="ARBA" id="ARBA00022490"/>
    </source>
</evidence>
<evidence type="ECO:0000256" key="6">
    <source>
        <dbReference type="ARBA" id="ARBA00022630"/>
    </source>
</evidence>
<dbReference type="InterPro" id="IPR002218">
    <property type="entry name" value="MnmG-rel"/>
</dbReference>
<evidence type="ECO:0000259" key="13">
    <source>
        <dbReference type="SMART" id="SM01228"/>
    </source>
</evidence>
<dbReference type="GO" id="GO:0002098">
    <property type="term" value="P:tRNA wobble uridine modification"/>
    <property type="evidence" value="ECO:0007669"/>
    <property type="project" value="InterPro"/>
</dbReference>
<dbReference type="InterPro" id="IPR040131">
    <property type="entry name" value="MnmG_N"/>
</dbReference>
<protein>
    <recommendedName>
        <fullName evidence="4 12">tRNA uridine 5-carboxymethylaminomethyl modification enzyme MnmG</fullName>
    </recommendedName>
    <alternativeName>
        <fullName evidence="11 12">Glucose-inhibited division protein A</fullName>
    </alternativeName>
</protein>
<feature type="binding site" evidence="12">
    <location>
        <begin position="298"/>
        <end position="312"/>
    </location>
    <ligand>
        <name>NAD(+)</name>
        <dbReference type="ChEBI" id="CHEBI:57540"/>
    </ligand>
</feature>
<accession>A0A0M8KAI5</accession>
<dbReference type="Pfam" id="PF01134">
    <property type="entry name" value="GIDA"/>
    <property type="match status" value="2"/>
</dbReference>
<comment type="function">
    <text evidence="2 12">NAD-binding protein involved in the addition of a carboxymethylaminomethyl (cmnm) group at the wobble position (U34) of certain tRNAs, forming tRNA-cmnm(5)s(2)U34.</text>
</comment>
<dbReference type="FunCoup" id="A0A0M8KAI5">
    <property type="interactions" value="485"/>
</dbReference>
<keyword evidence="9 12" id="KW-0520">NAD</keyword>
<dbReference type="InterPro" id="IPR047001">
    <property type="entry name" value="MnmG_C_subdom"/>
</dbReference>
<dbReference type="Pfam" id="PF13932">
    <property type="entry name" value="SAM_GIDA_C"/>
    <property type="match status" value="1"/>
</dbReference>
<dbReference type="InParanoid" id="A0A0M8KAI5"/>
<dbReference type="Proteomes" id="UP000050502">
    <property type="component" value="Unassembled WGS sequence"/>
</dbReference>
<dbReference type="GO" id="GO:0030488">
    <property type="term" value="P:tRNA methylation"/>
    <property type="evidence" value="ECO:0007669"/>
    <property type="project" value="TreeGrafter"/>
</dbReference>
<dbReference type="SMART" id="SM01228">
    <property type="entry name" value="GIDA_assoc_3"/>
    <property type="match status" value="1"/>
</dbReference>
<keyword evidence="16" id="KW-1185">Reference proteome</keyword>
<keyword evidence="7 12" id="KW-0819">tRNA processing</keyword>